<protein>
    <submittedName>
        <fullName evidence="1">Uncharacterized protein</fullName>
    </submittedName>
</protein>
<proteinExistence type="predicted"/>
<name>A0A7S3MVC4_9SPIT</name>
<organism evidence="1">
    <name type="scientific">Strombidium inclinatum</name>
    <dbReference type="NCBI Taxonomy" id="197538"/>
    <lineage>
        <taxon>Eukaryota</taxon>
        <taxon>Sar</taxon>
        <taxon>Alveolata</taxon>
        <taxon>Ciliophora</taxon>
        <taxon>Intramacronucleata</taxon>
        <taxon>Spirotrichea</taxon>
        <taxon>Oligotrichia</taxon>
        <taxon>Strombidiidae</taxon>
        <taxon>Strombidium</taxon>
    </lineage>
</organism>
<evidence type="ECO:0000313" key="1">
    <source>
        <dbReference type="EMBL" id="CAE0323688.1"/>
    </source>
</evidence>
<reference evidence="1" key="1">
    <citation type="submission" date="2021-01" db="EMBL/GenBank/DDBJ databases">
        <authorList>
            <person name="Corre E."/>
            <person name="Pelletier E."/>
            <person name="Niang G."/>
            <person name="Scheremetjew M."/>
            <person name="Finn R."/>
            <person name="Kale V."/>
            <person name="Holt S."/>
            <person name="Cochrane G."/>
            <person name="Meng A."/>
            <person name="Brown T."/>
            <person name="Cohen L."/>
        </authorList>
    </citation>
    <scope>NUCLEOTIDE SEQUENCE</scope>
    <source>
        <strain evidence="1">S3</strain>
    </source>
</reference>
<gene>
    <name evidence="1" type="ORF">SINC0208_LOCUS4273</name>
</gene>
<sequence>MKGYMMVFDNELPFAAELRIGRYKDSQKKPIYAGSNPSISVLDVQQEMGADHFSFVLSNEVIYSEIITQNYDLPKVFSTIGGDYQLHTEYEESSTPMMRSAIAMDEELPSTIELDLGWVAELAKGLYMFVIKMIEIPLSLLFILIV</sequence>
<accession>A0A7S3MVC4</accession>
<dbReference type="EMBL" id="HBIH01010406">
    <property type="protein sequence ID" value="CAE0323688.1"/>
    <property type="molecule type" value="Transcribed_RNA"/>
</dbReference>
<dbReference type="AlphaFoldDB" id="A0A7S3MVC4"/>